<dbReference type="RefSeq" id="WP_214787609.1">
    <property type="nucleotide sequence ID" value="NZ_JANIEL010000067.1"/>
</dbReference>
<keyword evidence="1" id="KW-0732">Signal</keyword>
<organism evidence="2 3">
    <name type="scientific">Exiguobacterium aestuarii</name>
    <dbReference type="NCBI Taxonomy" id="273527"/>
    <lineage>
        <taxon>Bacteria</taxon>
        <taxon>Bacillati</taxon>
        <taxon>Bacillota</taxon>
        <taxon>Bacilli</taxon>
        <taxon>Bacillales</taxon>
        <taxon>Bacillales Family XII. Incertae Sedis</taxon>
        <taxon>Exiguobacterium</taxon>
    </lineage>
</organism>
<accession>A0ABW2PJP1</accession>
<feature type="chain" id="PRO_5046753963" evidence="1">
    <location>
        <begin position="21"/>
        <end position="391"/>
    </location>
</feature>
<dbReference type="PANTHER" id="PTHR42779">
    <property type="entry name" value="PROTEIN YNJB"/>
    <property type="match status" value="1"/>
</dbReference>
<gene>
    <name evidence="2" type="ORF">ACFQO8_05560</name>
</gene>
<proteinExistence type="predicted"/>
<dbReference type="SUPFAM" id="SSF53850">
    <property type="entry name" value="Periplasmic binding protein-like II"/>
    <property type="match status" value="1"/>
</dbReference>
<protein>
    <submittedName>
        <fullName evidence="2">ABC transporter substrate-binding protein</fullName>
    </submittedName>
</protein>
<dbReference type="InterPro" id="IPR006059">
    <property type="entry name" value="SBP"/>
</dbReference>
<reference evidence="3" key="1">
    <citation type="journal article" date="2019" name="Int. J. Syst. Evol. Microbiol.">
        <title>The Global Catalogue of Microorganisms (GCM) 10K type strain sequencing project: providing services to taxonomists for standard genome sequencing and annotation.</title>
        <authorList>
            <consortium name="The Broad Institute Genomics Platform"/>
            <consortium name="The Broad Institute Genome Sequencing Center for Infectious Disease"/>
            <person name="Wu L."/>
            <person name="Ma J."/>
        </authorList>
    </citation>
    <scope>NUCLEOTIDE SEQUENCE [LARGE SCALE GENOMIC DNA]</scope>
    <source>
        <strain evidence="3">CCUG 55590</strain>
    </source>
</reference>
<keyword evidence="3" id="KW-1185">Reference proteome</keyword>
<comment type="caution">
    <text evidence="2">The sequence shown here is derived from an EMBL/GenBank/DDBJ whole genome shotgun (WGS) entry which is preliminary data.</text>
</comment>
<dbReference type="Proteomes" id="UP001596439">
    <property type="component" value="Unassembled WGS sequence"/>
</dbReference>
<sequence>MKKWRILLATCMLAFVAACGNEEQVEFSDSFEAATESAKGSTVNLYMWGGDEGINSYIDDYVAPRLEESYEVELNRVAMDTAEFIRQLSLDQKADREVGTIDVVWINGDNFRNAKEAKLLRDGLMERIPNAKLLNETAQQSDAGTPTDDLELAWGNVQFILHYDAAKVDDPPESFEELRRWTEDNPGRFTYPEVTDFTGNAFVRHLLYERYGDELDKNATIEESFWDDLKVWSPNLWKEGQTYPKTLEQLDQLYASGDVWMTMGFNERRAEAEVKEGIFPKETRALVLDHSIASTHFLAIPFNAPNPDGALVLIQELLSPEAQLVKQGPDYWGDGTSLDLTKLDERDQQAFEELGDGVTYPDPEQLLERSIPDYGPDVIDTVREEWPRVAK</sequence>
<dbReference type="Gene3D" id="3.40.190.10">
    <property type="entry name" value="Periplasmic binding protein-like II"/>
    <property type="match status" value="2"/>
</dbReference>
<dbReference type="Pfam" id="PF13416">
    <property type="entry name" value="SBP_bac_8"/>
    <property type="match status" value="1"/>
</dbReference>
<dbReference type="NCBIfam" id="NF008633">
    <property type="entry name" value="PRK11622.1"/>
    <property type="match status" value="1"/>
</dbReference>
<evidence type="ECO:0000313" key="3">
    <source>
        <dbReference type="Proteomes" id="UP001596439"/>
    </source>
</evidence>
<dbReference type="PIRSF" id="PIRSF029172">
    <property type="entry name" value="UCP029172_ABC_sbc_YnjB"/>
    <property type="match status" value="1"/>
</dbReference>
<feature type="signal peptide" evidence="1">
    <location>
        <begin position="1"/>
        <end position="20"/>
    </location>
</feature>
<evidence type="ECO:0000256" key="1">
    <source>
        <dbReference type="SAM" id="SignalP"/>
    </source>
</evidence>
<dbReference type="EMBL" id="JBHTCE010000001">
    <property type="protein sequence ID" value="MFC7389604.1"/>
    <property type="molecule type" value="Genomic_DNA"/>
</dbReference>
<dbReference type="InterPro" id="IPR027020">
    <property type="entry name" value="YnjB"/>
</dbReference>
<evidence type="ECO:0000313" key="2">
    <source>
        <dbReference type="EMBL" id="MFC7389604.1"/>
    </source>
</evidence>
<dbReference type="PROSITE" id="PS51257">
    <property type="entry name" value="PROKAR_LIPOPROTEIN"/>
    <property type="match status" value="1"/>
</dbReference>
<name>A0ABW2PJP1_9BACL</name>
<dbReference type="PANTHER" id="PTHR42779:SF1">
    <property type="entry name" value="PROTEIN YNJB"/>
    <property type="match status" value="1"/>
</dbReference>